<keyword evidence="5" id="KW-0136">Cellulose degradation</keyword>
<dbReference type="AlphaFoldDB" id="A0A9K3JNY5"/>
<sequence length="227" mass="25508">MDIGETSNNDTILYLHSISPAGRLLPSASRWNSIEMDFNLFPQSRNNLGYNSLPSRFSKSVDFKLTVTNKKNFKRFIYASLAVVSLIVVLCLLLHFLPNKQRHHGATKDLTLALKQALVFFDAQKSGVLPKDNTVKFRGDSGLDDGNKSLVGGFYDSGNNIKFSFPTAYTITLLSWSVIEYHPKYEEIGELDHIKSIIKWGSDYLLKLFIRPNESSPGSATLFSQVH</sequence>
<keyword evidence="9" id="KW-0472">Membrane</keyword>
<keyword evidence="6" id="KW-0119">Carbohydrate metabolism</keyword>
<comment type="caution">
    <text evidence="11">The sequence shown here is derived from an EMBL/GenBank/DDBJ whole genome shotgun (WGS) entry which is preliminary data.</text>
</comment>
<evidence type="ECO:0000256" key="1">
    <source>
        <dbReference type="ARBA" id="ARBA00000966"/>
    </source>
</evidence>
<keyword evidence="8" id="KW-0624">Polysaccharide degradation</keyword>
<protein>
    <recommendedName>
        <fullName evidence="3">cellulase</fullName>
        <ecNumber evidence="3">3.2.1.4</ecNumber>
    </recommendedName>
</protein>
<feature type="transmembrane region" description="Helical" evidence="9">
    <location>
        <begin position="76"/>
        <end position="97"/>
    </location>
</feature>
<evidence type="ECO:0000259" key="10">
    <source>
        <dbReference type="Pfam" id="PF00759"/>
    </source>
</evidence>
<dbReference type="InterPro" id="IPR001701">
    <property type="entry name" value="Glyco_hydro_9"/>
</dbReference>
<proteinExistence type="inferred from homology"/>
<evidence type="ECO:0000256" key="4">
    <source>
        <dbReference type="ARBA" id="ARBA00022801"/>
    </source>
</evidence>
<dbReference type="GO" id="GO:0008810">
    <property type="term" value="F:cellulase activity"/>
    <property type="evidence" value="ECO:0007669"/>
    <property type="project" value="UniProtKB-EC"/>
</dbReference>
<dbReference type="InterPro" id="IPR012341">
    <property type="entry name" value="6hp_glycosidase-like_sf"/>
</dbReference>
<accession>A0A9K3JNY5</accession>
<dbReference type="InterPro" id="IPR008928">
    <property type="entry name" value="6-hairpin_glycosidase_sf"/>
</dbReference>
<dbReference type="EC" id="3.2.1.4" evidence="3"/>
<dbReference type="Proteomes" id="UP000215914">
    <property type="component" value="Unassembled WGS sequence"/>
</dbReference>
<comment type="catalytic activity">
    <reaction evidence="1">
        <text>Endohydrolysis of (1-&gt;4)-beta-D-glucosidic linkages in cellulose, lichenin and cereal beta-D-glucans.</text>
        <dbReference type="EC" id="3.2.1.4"/>
    </reaction>
</comment>
<reference evidence="11" key="1">
    <citation type="journal article" date="2017" name="Nature">
        <title>The sunflower genome provides insights into oil metabolism, flowering and Asterid evolution.</title>
        <authorList>
            <person name="Badouin H."/>
            <person name="Gouzy J."/>
            <person name="Grassa C.J."/>
            <person name="Murat F."/>
            <person name="Staton S.E."/>
            <person name="Cottret L."/>
            <person name="Lelandais-Briere C."/>
            <person name="Owens G.L."/>
            <person name="Carrere S."/>
            <person name="Mayjonade B."/>
            <person name="Legrand L."/>
            <person name="Gill N."/>
            <person name="Kane N.C."/>
            <person name="Bowers J.E."/>
            <person name="Hubner S."/>
            <person name="Bellec A."/>
            <person name="Berard A."/>
            <person name="Berges H."/>
            <person name="Blanchet N."/>
            <person name="Boniface M.C."/>
            <person name="Brunel D."/>
            <person name="Catrice O."/>
            <person name="Chaidir N."/>
            <person name="Claudel C."/>
            <person name="Donnadieu C."/>
            <person name="Faraut T."/>
            <person name="Fievet G."/>
            <person name="Helmstetter N."/>
            <person name="King M."/>
            <person name="Knapp S.J."/>
            <person name="Lai Z."/>
            <person name="Le Paslier M.C."/>
            <person name="Lippi Y."/>
            <person name="Lorenzon L."/>
            <person name="Mandel J.R."/>
            <person name="Marage G."/>
            <person name="Marchand G."/>
            <person name="Marquand E."/>
            <person name="Bret-Mestries E."/>
            <person name="Morien E."/>
            <person name="Nambeesan S."/>
            <person name="Nguyen T."/>
            <person name="Pegot-Espagnet P."/>
            <person name="Pouilly N."/>
            <person name="Raftis F."/>
            <person name="Sallet E."/>
            <person name="Schiex T."/>
            <person name="Thomas J."/>
            <person name="Vandecasteele C."/>
            <person name="Vares D."/>
            <person name="Vear F."/>
            <person name="Vautrin S."/>
            <person name="Crespi M."/>
            <person name="Mangin B."/>
            <person name="Burke J.M."/>
            <person name="Salse J."/>
            <person name="Munos S."/>
            <person name="Vincourt P."/>
            <person name="Rieseberg L.H."/>
            <person name="Langlade N.B."/>
        </authorList>
    </citation>
    <scope>NUCLEOTIDE SEQUENCE</scope>
    <source>
        <tissue evidence="11">Leaves</tissue>
    </source>
</reference>
<gene>
    <name evidence="11" type="ORF">HanXRQr2_Chr02g0067161</name>
</gene>
<evidence type="ECO:0000256" key="6">
    <source>
        <dbReference type="ARBA" id="ARBA00023277"/>
    </source>
</evidence>
<dbReference type="Gene3D" id="1.50.10.10">
    <property type="match status" value="1"/>
</dbReference>
<keyword evidence="9" id="KW-1133">Transmembrane helix</keyword>
<evidence type="ECO:0000256" key="3">
    <source>
        <dbReference type="ARBA" id="ARBA00012601"/>
    </source>
</evidence>
<dbReference type="PANTHER" id="PTHR22298">
    <property type="entry name" value="ENDO-1,4-BETA-GLUCANASE"/>
    <property type="match status" value="1"/>
</dbReference>
<evidence type="ECO:0000313" key="12">
    <source>
        <dbReference type="Proteomes" id="UP000215914"/>
    </source>
</evidence>
<name>A0A9K3JNY5_HELAN</name>
<dbReference type="Gramene" id="mRNA:HanXRQr2_Chr02g0067161">
    <property type="protein sequence ID" value="mRNA:HanXRQr2_Chr02g0067161"/>
    <property type="gene ID" value="HanXRQr2_Chr02g0067161"/>
</dbReference>
<feature type="domain" description="Glycoside hydrolase family 9" evidence="10">
    <location>
        <begin position="113"/>
        <end position="226"/>
    </location>
</feature>
<organism evidence="11 12">
    <name type="scientific">Helianthus annuus</name>
    <name type="common">Common sunflower</name>
    <dbReference type="NCBI Taxonomy" id="4232"/>
    <lineage>
        <taxon>Eukaryota</taxon>
        <taxon>Viridiplantae</taxon>
        <taxon>Streptophyta</taxon>
        <taxon>Embryophyta</taxon>
        <taxon>Tracheophyta</taxon>
        <taxon>Spermatophyta</taxon>
        <taxon>Magnoliopsida</taxon>
        <taxon>eudicotyledons</taxon>
        <taxon>Gunneridae</taxon>
        <taxon>Pentapetalae</taxon>
        <taxon>asterids</taxon>
        <taxon>campanulids</taxon>
        <taxon>Asterales</taxon>
        <taxon>Asteraceae</taxon>
        <taxon>Asteroideae</taxon>
        <taxon>Heliantheae alliance</taxon>
        <taxon>Heliantheae</taxon>
        <taxon>Helianthus</taxon>
    </lineage>
</organism>
<keyword evidence="4 11" id="KW-0378">Hydrolase</keyword>
<dbReference type="SUPFAM" id="SSF48208">
    <property type="entry name" value="Six-hairpin glycosidases"/>
    <property type="match status" value="1"/>
</dbReference>
<evidence type="ECO:0000313" key="11">
    <source>
        <dbReference type="EMBL" id="KAF5818596.1"/>
    </source>
</evidence>
<evidence type="ECO:0000256" key="5">
    <source>
        <dbReference type="ARBA" id="ARBA00023001"/>
    </source>
</evidence>
<dbReference type="EMBL" id="MNCJ02000317">
    <property type="protein sequence ID" value="KAF5818596.1"/>
    <property type="molecule type" value="Genomic_DNA"/>
</dbReference>
<comment type="similarity">
    <text evidence="2">Belongs to the glycosyl hydrolase 9 (cellulase E) family.</text>
</comment>
<evidence type="ECO:0000256" key="2">
    <source>
        <dbReference type="ARBA" id="ARBA00007072"/>
    </source>
</evidence>
<evidence type="ECO:0000256" key="8">
    <source>
        <dbReference type="ARBA" id="ARBA00023326"/>
    </source>
</evidence>
<keyword evidence="7 11" id="KW-0326">Glycosidase</keyword>
<evidence type="ECO:0000256" key="7">
    <source>
        <dbReference type="ARBA" id="ARBA00023295"/>
    </source>
</evidence>
<keyword evidence="12" id="KW-1185">Reference proteome</keyword>
<dbReference type="Pfam" id="PF00759">
    <property type="entry name" value="Glyco_hydro_9"/>
    <property type="match status" value="1"/>
</dbReference>
<keyword evidence="9" id="KW-0812">Transmembrane</keyword>
<evidence type="ECO:0000256" key="9">
    <source>
        <dbReference type="SAM" id="Phobius"/>
    </source>
</evidence>
<reference evidence="11" key="2">
    <citation type="submission" date="2020-06" db="EMBL/GenBank/DDBJ databases">
        <title>Helianthus annuus Genome sequencing and assembly Release 2.</title>
        <authorList>
            <person name="Gouzy J."/>
            <person name="Langlade N."/>
            <person name="Munos S."/>
        </authorList>
    </citation>
    <scope>NUCLEOTIDE SEQUENCE</scope>
    <source>
        <tissue evidence="11">Leaves</tissue>
    </source>
</reference>
<dbReference type="GO" id="GO:0030245">
    <property type="term" value="P:cellulose catabolic process"/>
    <property type="evidence" value="ECO:0007669"/>
    <property type="project" value="UniProtKB-KW"/>
</dbReference>